<dbReference type="SUPFAM" id="SSF47598">
    <property type="entry name" value="Ribbon-helix-helix"/>
    <property type="match status" value="1"/>
</dbReference>
<dbReference type="OrthoDB" id="26670at2"/>
<evidence type="ECO:0000313" key="2">
    <source>
        <dbReference type="Proteomes" id="UP000000557"/>
    </source>
</evidence>
<dbReference type="AlphaFoldDB" id="Q7NDM6"/>
<dbReference type="EnsemblBacteria" id="BAC92150">
    <property type="protein sequence ID" value="BAC92150"/>
    <property type="gene ID" value="BAC92150"/>
</dbReference>
<reference evidence="1 2" key="2">
    <citation type="journal article" date="2003" name="DNA Res.">
        <title>Complete genome structure of Gloeobacter violaceus PCC 7421, a cyanobacterium that lacks thylakoids (supplement).</title>
        <authorList>
            <person name="Nakamura Y."/>
            <person name="Kaneko T."/>
            <person name="Sato S."/>
            <person name="Mimuro M."/>
            <person name="Miyashita H."/>
            <person name="Tsuchiya T."/>
            <person name="Sasamoto S."/>
            <person name="Watanabe A."/>
            <person name="Kawashima K."/>
            <person name="Kishida Y."/>
            <person name="Kiyokawa C."/>
            <person name="Kohara M."/>
            <person name="Matsumoto M."/>
            <person name="Matsuno A."/>
            <person name="Nakazaki N."/>
            <person name="Shimpo S."/>
            <person name="Takeuchi C."/>
            <person name="Yamada M."/>
            <person name="Tabata S."/>
        </authorList>
    </citation>
    <scope>NUCLEOTIDE SEQUENCE [LARGE SCALE GENOMIC DNA]</scope>
    <source>
        <strain evidence="2">ATCC 29082 / PCC 7421</strain>
    </source>
</reference>
<dbReference type="KEGG" id="gvi:gsl4209"/>
<keyword evidence="2" id="KW-1185">Reference proteome</keyword>
<sequence>MRHWNMCVVTGGKAMIRLDFEVSEDVAERLRSQAERKGLSLSQYLIELVTDAVEAEKDWPAGYFVRLAGVWADARFEEPEELPYEKRSWKDF</sequence>
<dbReference type="InterPro" id="IPR010985">
    <property type="entry name" value="Ribbon_hlx_hlx"/>
</dbReference>
<dbReference type="InParanoid" id="Q7NDM6"/>
<evidence type="ECO:0000313" key="1">
    <source>
        <dbReference type="EMBL" id="BAC92150.1"/>
    </source>
</evidence>
<accession>Q7NDM6</accession>
<name>Q7NDM6_GLOVI</name>
<dbReference type="Proteomes" id="UP000000557">
    <property type="component" value="Chromosome"/>
</dbReference>
<dbReference type="GO" id="GO:0006355">
    <property type="term" value="P:regulation of DNA-templated transcription"/>
    <property type="evidence" value="ECO:0007669"/>
    <property type="project" value="InterPro"/>
</dbReference>
<gene>
    <name evidence="1" type="ordered locus">gsl4209</name>
</gene>
<proteinExistence type="predicted"/>
<dbReference type="STRING" id="251221.gene:10761728"/>
<dbReference type="HOGENOM" id="CLU_2409122_0_0_3"/>
<organism evidence="1 2">
    <name type="scientific">Gloeobacter violaceus (strain ATCC 29082 / PCC 7421)</name>
    <dbReference type="NCBI Taxonomy" id="251221"/>
    <lineage>
        <taxon>Bacteria</taxon>
        <taxon>Bacillati</taxon>
        <taxon>Cyanobacteriota</taxon>
        <taxon>Cyanophyceae</taxon>
        <taxon>Gloeobacterales</taxon>
        <taxon>Gloeobacteraceae</taxon>
        <taxon>Gloeobacter</taxon>
    </lineage>
</organism>
<dbReference type="EMBL" id="BA000045">
    <property type="protein sequence ID" value="BAC92150.1"/>
    <property type="molecule type" value="Genomic_DNA"/>
</dbReference>
<reference evidence="1 2" key="1">
    <citation type="journal article" date="2003" name="DNA Res.">
        <title>Complete genome structure of Gloeobacter violaceus PCC 7421, a cyanobacterium that lacks thylakoids.</title>
        <authorList>
            <person name="Nakamura Y."/>
            <person name="Kaneko T."/>
            <person name="Sato S."/>
            <person name="Mimuro M."/>
            <person name="Miyashita H."/>
            <person name="Tsuchiya T."/>
            <person name="Sasamoto S."/>
            <person name="Watanabe A."/>
            <person name="Kawashima K."/>
            <person name="Kishida Y."/>
            <person name="Kiyokawa C."/>
            <person name="Kohara M."/>
            <person name="Matsumoto M."/>
            <person name="Matsuno A."/>
            <person name="Nakazaki N."/>
            <person name="Shimpo S."/>
            <person name="Takeuchi C."/>
            <person name="Yamada M."/>
            <person name="Tabata S."/>
        </authorList>
    </citation>
    <scope>NUCLEOTIDE SEQUENCE [LARGE SCALE GENOMIC DNA]</scope>
    <source>
        <strain evidence="2">ATCC 29082 / PCC 7421</strain>
    </source>
</reference>
<protein>
    <submittedName>
        <fullName evidence="1">Gsl4209 protein</fullName>
    </submittedName>
</protein>